<dbReference type="InterPro" id="IPR012334">
    <property type="entry name" value="Pectin_lyas_fold"/>
</dbReference>
<proteinExistence type="inferred from homology"/>
<dbReference type="InterPro" id="IPR000743">
    <property type="entry name" value="Glyco_hydro_28"/>
</dbReference>
<dbReference type="SUPFAM" id="SSF51126">
    <property type="entry name" value="Pectin lyase-like"/>
    <property type="match status" value="1"/>
</dbReference>
<dbReference type="PANTHER" id="PTHR31736:SF18">
    <property type="entry name" value="PUTATIVE-RELATED"/>
    <property type="match status" value="1"/>
</dbReference>
<evidence type="ECO:0000256" key="2">
    <source>
        <dbReference type="ARBA" id="ARBA00008834"/>
    </source>
</evidence>
<name>A0A9W6AES1_ASPNG</name>
<keyword evidence="5 9" id="KW-0378">Hydrolase</keyword>
<evidence type="ECO:0000256" key="5">
    <source>
        <dbReference type="ARBA" id="ARBA00022801"/>
    </source>
</evidence>
<keyword evidence="4" id="KW-0732">Signal</keyword>
<keyword evidence="6" id="KW-0325">Glycoprotein</keyword>
<dbReference type="EMBL" id="BRPB01000180">
    <property type="protein sequence ID" value="GLA55936.1"/>
    <property type="molecule type" value="Genomic_DNA"/>
</dbReference>
<comment type="similarity">
    <text evidence="2 9">Belongs to the glycosyl hydrolase 28 family.</text>
</comment>
<dbReference type="InterPro" id="IPR011050">
    <property type="entry name" value="Pectin_lyase_fold/virulence"/>
</dbReference>
<comment type="subcellular location">
    <subcellularLocation>
        <location evidence="1">Secreted</location>
    </subcellularLocation>
</comment>
<dbReference type="Pfam" id="PF00295">
    <property type="entry name" value="Glyco_hydro_28"/>
    <property type="match status" value="1"/>
</dbReference>
<keyword evidence="3" id="KW-0964">Secreted</keyword>
<organism evidence="10 11">
    <name type="scientific">Aspergillus niger</name>
    <dbReference type="NCBI Taxonomy" id="5061"/>
    <lineage>
        <taxon>Eukaryota</taxon>
        <taxon>Fungi</taxon>
        <taxon>Dikarya</taxon>
        <taxon>Ascomycota</taxon>
        <taxon>Pezizomycotina</taxon>
        <taxon>Eurotiomycetes</taxon>
        <taxon>Eurotiomycetidae</taxon>
        <taxon>Eurotiales</taxon>
        <taxon>Aspergillaceae</taxon>
        <taxon>Aspergillus</taxon>
        <taxon>Aspergillus subgen. Circumdati</taxon>
    </lineage>
</organism>
<dbReference type="GO" id="GO:0005576">
    <property type="term" value="C:extracellular region"/>
    <property type="evidence" value="ECO:0007669"/>
    <property type="project" value="UniProtKB-SubCell"/>
</dbReference>
<evidence type="ECO:0000256" key="1">
    <source>
        <dbReference type="ARBA" id="ARBA00004613"/>
    </source>
</evidence>
<gene>
    <name evidence="10" type="ORF">AnigIFM63604_003284</name>
</gene>
<keyword evidence="8" id="KW-0961">Cell wall biogenesis/degradation</keyword>
<evidence type="ECO:0000313" key="11">
    <source>
        <dbReference type="Proteomes" id="UP001144191"/>
    </source>
</evidence>
<evidence type="ECO:0000256" key="3">
    <source>
        <dbReference type="ARBA" id="ARBA00022525"/>
    </source>
</evidence>
<evidence type="ECO:0000256" key="4">
    <source>
        <dbReference type="ARBA" id="ARBA00022729"/>
    </source>
</evidence>
<dbReference type="GO" id="GO:0005975">
    <property type="term" value="P:carbohydrate metabolic process"/>
    <property type="evidence" value="ECO:0007669"/>
    <property type="project" value="InterPro"/>
</dbReference>
<dbReference type="GO" id="GO:0071555">
    <property type="term" value="P:cell wall organization"/>
    <property type="evidence" value="ECO:0007669"/>
    <property type="project" value="UniProtKB-KW"/>
</dbReference>
<keyword evidence="7 9" id="KW-0326">Glycosidase</keyword>
<protein>
    <submittedName>
        <fullName evidence="10">Uncharacterized protein</fullName>
    </submittedName>
</protein>
<dbReference type="Gene3D" id="2.160.20.10">
    <property type="entry name" value="Single-stranded right-handed beta-helix, Pectin lyase-like"/>
    <property type="match status" value="1"/>
</dbReference>
<evidence type="ECO:0000256" key="9">
    <source>
        <dbReference type="RuleBase" id="RU361169"/>
    </source>
</evidence>
<evidence type="ECO:0000313" key="10">
    <source>
        <dbReference type="EMBL" id="GLA55936.1"/>
    </source>
</evidence>
<dbReference type="Proteomes" id="UP001144191">
    <property type="component" value="Unassembled WGS sequence"/>
</dbReference>
<reference evidence="10" key="1">
    <citation type="submission" date="2022-07" db="EMBL/GenBank/DDBJ databases">
        <title>Taxonomy of Aspergillus series Nigri: significant species reduction supported by multi-species coalescent approaches.</title>
        <authorList>
            <person name="Bian C."/>
            <person name="Kusuya Y."/>
            <person name="Sklenar F."/>
            <person name="D'hooge E."/>
            <person name="Yaguchi T."/>
            <person name="Takahashi H."/>
            <person name="Hubka V."/>
        </authorList>
    </citation>
    <scope>NUCLEOTIDE SEQUENCE</scope>
    <source>
        <strain evidence="10">IFM 63604</strain>
    </source>
</reference>
<evidence type="ECO:0000256" key="7">
    <source>
        <dbReference type="ARBA" id="ARBA00023295"/>
    </source>
</evidence>
<sequence length="252" mass="27825">MNQEARNISIIQGNNIAFIKTYPGGSGYVKDVTFENFRSLNSLYGLDINQYWQNTWEPDTGSVTLSNLVFKNFSGSVADGALRPPLYLFASDLTFATNVTVTEFSVWTETGTTVVNKISNIFGTGDDSYGENDGIESLQSGESPYTYTSTYTITASPTNWQAPSTPTWALPSTGYGKIGWDRMGEYVDRMSLTKLQRLIVSPAFTSIYSIFAHASIAPHQHCQGKSNDKKAVMETSVHARKTTGSVRTYLKH</sequence>
<dbReference type="PANTHER" id="PTHR31736">
    <property type="match status" value="1"/>
</dbReference>
<accession>A0A9W6AES1</accession>
<comment type="caution">
    <text evidence="10">The sequence shown here is derived from an EMBL/GenBank/DDBJ whole genome shotgun (WGS) entry which is preliminary data.</text>
</comment>
<evidence type="ECO:0000256" key="6">
    <source>
        <dbReference type="ARBA" id="ARBA00023180"/>
    </source>
</evidence>
<evidence type="ECO:0000256" key="8">
    <source>
        <dbReference type="ARBA" id="ARBA00023316"/>
    </source>
</evidence>
<dbReference type="AlphaFoldDB" id="A0A9W6AES1"/>
<dbReference type="GO" id="GO:0004650">
    <property type="term" value="F:polygalacturonase activity"/>
    <property type="evidence" value="ECO:0007669"/>
    <property type="project" value="InterPro"/>
</dbReference>